<feature type="domain" description="WRKY" evidence="7">
    <location>
        <begin position="22"/>
        <end position="86"/>
    </location>
</feature>
<keyword evidence="5" id="KW-0539">Nucleus</keyword>
<dbReference type="Gene3D" id="2.20.25.80">
    <property type="entry name" value="WRKY domain"/>
    <property type="match status" value="1"/>
</dbReference>
<comment type="subcellular location">
    <subcellularLocation>
        <location evidence="1">Nucleus</location>
    </subcellularLocation>
</comment>
<dbReference type="SMART" id="SM00774">
    <property type="entry name" value="WRKY"/>
    <property type="match status" value="1"/>
</dbReference>
<dbReference type="InterPro" id="IPR036576">
    <property type="entry name" value="WRKY_dom_sf"/>
</dbReference>
<dbReference type="GO" id="GO:0003700">
    <property type="term" value="F:DNA-binding transcription factor activity"/>
    <property type="evidence" value="ECO:0007669"/>
    <property type="project" value="InterPro"/>
</dbReference>
<feature type="compositionally biased region" description="Basic and acidic residues" evidence="6">
    <location>
        <begin position="156"/>
        <end position="168"/>
    </location>
</feature>
<keyword evidence="3" id="KW-0238">DNA-binding</keyword>
<evidence type="ECO:0000256" key="1">
    <source>
        <dbReference type="ARBA" id="ARBA00004123"/>
    </source>
</evidence>
<evidence type="ECO:0000256" key="5">
    <source>
        <dbReference type="ARBA" id="ARBA00023242"/>
    </source>
</evidence>
<feature type="compositionally biased region" description="Low complexity" evidence="6">
    <location>
        <begin position="108"/>
        <end position="118"/>
    </location>
</feature>
<feature type="compositionally biased region" description="Polar residues" evidence="6">
    <location>
        <begin position="249"/>
        <end position="260"/>
    </location>
</feature>
<keyword evidence="4" id="KW-0804">Transcription</keyword>
<feature type="region of interest" description="Disordered" evidence="6">
    <location>
        <begin position="100"/>
        <end position="287"/>
    </location>
</feature>
<dbReference type="GO" id="GO:0005634">
    <property type="term" value="C:nucleus"/>
    <property type="evidence" value="ECO:0007669"/>
    <property type="project" value="UniProtKB-SubCell"/>
</dbReference>
<feature type="compositionally biased region" description="Basic residues" evidence="6">
    <location>
        <begin position="169"/>
        <end position="178"/>
    </location>
</feature>
<evidence type="ECO:0000313" key="8">
    <source>
        <dbReference type="EMBL" id="CAD8585707.1"/>
    </source>
</evidence>
<dbReference type="EMBL" id="HBEW01006611">
    <property type="protein sequence ID" value="CAD8585707.1"/>
    <property type="molecule type" value="Transcribed_RNA"/>
</dbReference>
<gene>
    <name evidence="8" type="ORF">OMED0929_LOCUS5583</name>
</gene>
<protein>
    <recommendedName>
        <fullName evidence="7">WRKY domain-containing protein</fullName>
    </recommendedName>
</protein>
<evidence type="ECO:0000256" key="4">
    <source>
        <dbReference type="ARBA" id="ARBA00023163"/>
    </source>
</evidence>
<accession>A0A7S0KMR9</accession>
<dbReference type="Pfam" id="PF03106">
    <property type="entry name" value="WRKY"/>
    <property type="match status" value="1"/>
</dbReference>
<dbReference type="InterPro" id="IPR044810">
    <property type="entry name" value="WRKY_plant"/>
</dbReference>
<dbReference type="SUPFAM" id="SSF118290">
    <property type="entry name" value="WRKY DNA-binding domain"/>
    <property type="match status" value="1"/>
</dbReference>
<feature type="compositionally biased region" description="Polar residues" evidence="6">
    <location>
        <begin position="131"/>
        <end position="152"/>
    </location>
</feature>
<dbReference type="GO" id="GO:0043565">
    <property type="term" value="F:sequence-specific DNA binding"/>
    <property type="evidence" value="ECO:0007669"/>
    <property type="project" value="InterPro"/>
</dbReference>
<proteinExistence type="predicted"/>
<name>A0A7S0KMR9_9CHLO</name>
<sequence>MSSSSLDGGRAVATPPAPPPHTSSSSHGDGYRWRKYGQKSIKGAAHPRSYYRCTTIDCPARKKVETSMCGMIREVTYEKEHTHEKPMMMMMSSRSVAQTTTVGRARSTNTNTNTNTNTAMMRGREREHQGLSVNRGTTSASVSTGMTTTETSDASEDAKRRMMKETKRAHPARGKRKVAAYGKEESDDEEDDEDDIHNDTPSSAKQRKFPSSATKRKASRAAMLAPVVTTPDIRREKRAKKTAAGTPDSVRTTTKSSATKTMPPASRSYKQRKDDAERRKKFAASQREFERNMERMRRIDRDQRRREKALLAAEKSLAMTVPLSPFLNRLEDVSRLFADAADGRDPYWDWPVAPTDAPEASMPSPAWLRDAADAADADADARRLLHHQAQHLYDDDINDDINDESTAARAAAAKRPPALSLADANPADWTLKSPLDYLKSPFESILTGTPLLSSLSKAVKTWCESPVHTAIGALSPLAGAWADHCAMPQAHRATPASRWMWWH</sequence>
<feature type="region of interest" description="Disordered" evidence="6">
    <location>
        <begin position="1"/>
        <end position="33"/>
    </location>
</feature>
<evidence type="ECO:0000256" key="6">
    <source>
        <dbReference type="SAM" id="MobiDB-lite"/>
    </source>
</evidence>
<feature type="compositionally biased region" description="Acidic residues" evidence="6">
    <location>
        <begin position="185"/>
        <end position="196"/>
    </location>
</feature>
<dbReference type="InterPro" id="IPR003657">
    <property type="entry name" value="WRKY_dom"/>
</dbReference>
<dbReference type="PROSITE" id="PS50811">
    <property type="entry name" value="WRKY"/>
    <property type="match status" value="1"/>
</dbReference>
<dbReference type="AlphaFoldDB" id="A0A7S0KMR9"/>
<reference evidence="8" key="1">
    <citation type="submission" date="2021-01" db="EMBL/GenBank/DDBJ databases">
        <authorList>
            <person name="Corre E."/>
            <person name="Pelletier E."/>
            <person name="Niang G."/>
            <person name="Scheremetjew M."/>
            <person name="Finn R."/>
            <person name="Kale V."/>
            <person name="Holt S."/>
            <person name="Cochrane G."/>
            <person name="Meng A."/>
            <person name="Brown T."/>
            <person name="Cohen L."/>
        </authorList>
    </citation>
    <scope>NUCLEOTIDE SEQUENCE</scope>
    <source>
        <strain evidence="8">Clade-D-RCC2572</strain>
    </source>
</reference>
<dbReference type="PANTHER" id="PTHR31221:SF334">
    <property type="entry name" value="WRKY TRANSCRIPTION FACTOR 57-RELATED"/>
    <property type="match status" value="1"/>
</dbReference>
<evidence type="ECO:0000256" key="2">
    <source>
        <dbReference type="ARBA" id="ARBA00023015"/>
    </source>
</evidence>
<dbReference type="PANTHER" id="PTHR31221">
    <property type="entry name" value="WRKY TRANSCRIPTION FACTOR PROTEIN 1-RELATED"/>
    <property type="match status" value="1"/>
</dbReference>
<evidence type="ECO:0000256" key="3">
    <source>
        <dbReference type="ARBA" id="ARBA00023125"/>
    </source>
</evidence>
<keyword evidence="2" id="KW-0805">Transcription regulation</keyword>
<organism evidence="8">
    <name type="scientific">Ostreococcus mediterraneus</name>
    <dbReference type="NCBI Taxonomy" id="1486918"/>
    <lineage>
        <taxon>Eukaryota</taxon>
        <taxon>Viridiplantae</taxon>
        <taxon>Chlorophyta</taxon>
        <taxon>Mamiellophyceae</taxon>
        <taxon>Mamiellales</taxon>
        <taxon>Bathycoccaceae</taxon>
        <taxon>Ostreococcus</taxon>
    </lineage>
</organism>
<evidence type="ECO:0000259" key="7">
    <source>
        <dbReference type="PROSITE" id="PS50811"/>
    </source>
</evidence>